<evidence type="ECO:0000313" key="2">
    <source>
        <dbReference type="EMBL" id="GFO83685.1"/>
    </source>
</evidence>
<reference evidence="2" key="1">
    <citation type="submission" date="2020-06" db="EMBL/GenBank/DDBJ databases">
        <title>Characterization of fructooligosaccharide metabolism and fructooligosaccharide-degrading enzymes in human commensal butyrate producers.</title>
        <authorList>
            <person name="Tanno H."/>
            <person name="Fujii T."/>
            <person name="Hirano K."/>
            <person name="Maeno S."/>
            <person name="Tonozuka T."/>
            <person name="Sakamoto M."/>
            <person name="Ohkuma M."/>
            <person name="Tochio T."/>
            <person name="Endo A."/>
        </authorList>
    </citation>
    <scope>NUCLEOTIDE SEQUENCE</scope>
    <source>
        <strain evidence="2">JCM 17466</strain>
    </source>
</reference>
<dbReference type="Proteomes" id="UP000613208">
    <property type="component" value="Unassembled WGS sequence"/>
</dbReference>
<dbReference type="EMBL" id="BLYI01000002">
    <property type="protein sequence ID" value="GFO83685.1"/>
    <property type="molecule type" value="Genomic_DNA"/>
</dbReference>
<sequence>MLDMLRSIDPLYLILGLSGAFLLAFLLIIILLVKVSRLKKRYRIFMTGHDGKSMEEKIYENFDVMNDIVGEQRRIDRDMNKMRKQYSHVFSKMKVYKYNAFPDMGGETSFVIGLLDDNNNGTLLNGMNSQNGAYVYAKEIVNGESKTALSKEEIITLEDCINQ</sequence>
<dbReference type="RefSeq" id="WP_201309505.1">
    <property type="nucleotide sequence ID" value="NZ_BLYI01000002.1"/>
</dbReference>
<protein>
    <recommendedName>
        <fullName evidence="4">DUF4446 family protein</fullName>
    </recommendedName>
</protein>
<accession>A0A916Q6B6</accession>
<name>A0A916Q6B6_9FIRM</name>
<keyword evidence="1" id="KW-0472">Membrane</keyword>
<keyword evidence="3" id="KW-1185">Reference proteome</keyword>
<dbReference type="AlphaFoldDB" id="A0A916Q6B6"/>
<keyword evidence="1" id="KW-0812">Transmembrane</keyword>
<keyword evidence="1" id="KW-1133">Transmembrane helix</keyword>
<evidence type="ECO:0008006" key="4">
    <source>
        <dbReference type="Google" id="ProtNLM"/>
    </source>
</evidence>
<organism evidence="2 3">
    <name type="scientific">Anaerostipes butyraticus</name>
    <dbReference type="NCBI Taxonomy" id="645466"/>
    <lineage>
        <taxon>Bacteria</taxon>
        <taxon>Bacillati</taxon>
        <taxon>Bacillota</taxon>
        <taxon>Clostridia</taxon>
        <taxon>Lachnospirales</taxon>
        <taxon>Lachnospiraceae</taxon>
        <taxon>Anaerostipes</taxon>
    </lineage>
</organism>
<proteinExistence type="predicted"/>
<dbReference type="Pfam" id="PF14584">
    <property type="entry name" value="DUF4446"/>
    <property type="match status" value="1"/>
</dbReference>
<gene>
    <name evidence="2" type="ORF">ANBU17_00320</name>
</gene>
<evidence type="ECO:0000313" key="3">
    <source>
        <dbReference type="Proteomes" id="UP000613208"/>
    </source>
</evidence>
<evidence type="ECO:0000256" key="1">
    <source>
        <dbReference type="SAM" id="Phobius"/>
    </source>
</evidence>
<comment type="caution">
    <text evidence="2">The sequence shown here is derived from an EMBL/GenBank/DDBJ whole genome shotgun (WGS) entry which is preliminary data.</text>
</comment>
<dbReference type="InterPro" id="IPR027981">
    <property type="entry name" value="DUF4446"/>
</dbReference>
<feature type="transmembrane region" description="Helical" evidence="1">
    <location>
        <begin position="12"/>
        <end position="33"/>
    </location>
</feature>